<evidence type="ECO:0000256" key="1">
    <source>
        <dbReference type="ARBA" id="ARBA00022729"/>
    </source>
</evidence>
<sequence>MKIKSLILATAATLVMAPTMALAKDNHQHNSIQYNGPVDVVTVESLLQDTGHFVEKDVVVEGHLLRQIRHDEFVFSDGKAEIQVELDDDIHLTQPLDASTKVRLYGEYEGGNTPEIEVDHIQIL</sequence>
<feature type="signal peptide" evidence="2">
    <location>
        <begin position="1"/>
        <end position="23"/>
    </location>
</feature>
<evidence type="ECO:0000313" key="3">
    <source>
        <dbReference type="EMBL" id="EGA70814.1"/>
    </source>
</evidence>
<accession>E8M5M1</accession>
<comment type="caution">
    <text evidence="3">The sequence shown here is derived from an EMBL/GenBank/DDBJ whole genome shotgun (WGS) entry which is preliminary data.</text>
</comment>
<evidence type="ECO:0000256" key="2">
    <source>
        <dbReference type="SAM" id="SignalP"/>
    </source>
</evidence>
<dbReference type="Pfam" id="PF04076">
    <property type="entry name" value="BOF"/>
    <property type="match status" value="1"/>
</dbReference>
<reference evidence="3 4" key="1">
    <citation type="journal article" date="2012" name="Int. J. Syst. Evol. Microbiol.">
        <title>Vibrio caribbeanicus sp. nov., isolated from the marine sponge Scleritoderma cyanea.</title>
        <authorList>
            <person name="Hoffmann M."/>
            <person name="Monday S.R."/>
            <person name="Allard M.W."/>
            <person name="Strain E.A."/>
            <person name="Whittaker P."/>
            <person name="Naum M."/>
            <person name="McCarthy P.J."/>
            <person name="Lopez J.V."/>
            <person name="Fischer M."/>
            <person name="Brown E.W."/>
        </authorList>
    </citation>
    <scope>NUCLEOTIDE SEQUENCE [LARGE SCALE GENOMIC DNA]</scope>
    <source>
        <strain evidence="4">DSMZ 21326</strain>
    </source>
</reference>
<dbReference type="NCBIfam" id="NF033674">
    <property type="entry name" value="stress_OB_fold"/>
    <property type="match status" value="1"/>
</dbReference>
<dbReference type="PANTHER" id="PTHR36571:SF1">
    <property type="entry name" value="PROTEIN YGIW"/>
    <property type="match status" value="1"/>
</dbReference>
<dbReference type="eggNOG" id="COG3111">
    <property type="taxonomic scope" value="Bacteria"/>
</dbReference>
<feature type="chain" id="PRO_5003227328" evidence="2">
    <location>
        <begin position="24"/>
        <end position="124"/>
    </location>
</feature>
<dbReference type="EMBL" id="AEVT01000056">
    <property type="protein sequence ID" value="EGA70814.1"/>
    <property type="molecule type" value="Genomic_DNA"/>
</dbReference>
<dbReference type="InterPro" id="IPR005220">
    <property type="entry name" value="CarO-like"/>
</dbReference>
<evidence type="ECO:0000313" key="4">
    <source>
        <dbReference type="Proteomes" id="UP000006228"/>
    </source>
</evidence>
<organism evidence="3 4">
    <name type="scientific">Vibrio sinaloensis DSM 21326</name>
    <dbReference type="NCBI Taxonomy" id="945550"/>
    <lineage>
        <taxon>Bacteria</taxon>
        <taxon>Pseudomonadati</taxon>
        <taxon>Pseudomonadota</taxon>
        <taxon>Gammaproteobacteria</taxon>
        <taxon>Vibrionales</taxon>
        <taxon>Vibrionaceae</taxon>
        <taxon>Vibrio</taxon>
        <taxon>Vibrio oreintalis group</taxon>
    </lineage>
</organism>
<dbReference type="SUPFAM" id="SSF101756">
    <property type="entry name" value="Hypothetical protein YgiW"/>
    <property type="match status" value="1"/>
</dbReference>
<proteinExistence type="predicted"/>
<gene>
    <name evidence="3" type="ORF">VISI1226_01775</name>
</gene>
<name>E8M5M1_PHOS4</name>
<dbReference type="Gene3D" id="2.40.50.200">
    <property type="entry name" value="Bacterial OB-fold"/>
    <property type="match status" value="1"/>
</dbReference>
<dbReference type="PANTHER" id="PTHR36571">
    <property type="entry name" value="PROTEIN YGIW"/>
    <property type="match status" value="1"/>
</dbReference>
<protein>
    <submittedName>
        <fullName evidence="3">Uncharacterized protein</fullName>
    </submittedName>
</protein>
<dbReference type="AlphaFoldDB" id="E8M5M1"/>
<keyword evidence="1 2" id="KW-0732">Signal</keyword>
<dbReference type="Proteomes" id="UP000006228">
    <property type="component" value="Unassembled WGS sequence"/>
</dbReference>
<dbReference type="InterPro" id="IPR036700">
    <property type="entry name" value="BOBF_sf"/>
</dbReference>